<dbReference type="Pfam" id="PF00850">
    <property type="entry name" value="Hist_deacetyl"/>
    <property type="match status" value="1"/>
</dbReference>
<dbReference type="PANTHER" id="PTHR10625:SF10">
    <property type="entry name" value="HISTONE DEACETYLASE HDAC1"/>
    <property type="match status" value="1"/>
</dbReference>
<feature type="domain" description="Histone deacetylase" evidence="2">
    <location>
        <begin position="17"/>
        <end position="270"/>
    </location>
</feature>
<dbReference type="InterPro" id="IPR023801">
    <property type="entry name" value="His_deacetylse_dom"/>
</dbReference>
<dbReference type="InterPro" id="IPR000286">
    <property type="entry name" value="HDACs"/>
</dbReference>
<dbReference type="InterPro" id="IPR023696">
    <property type="entry name" value="Ureohydrolase_dom_sf"/>
</dbReference>
<evidence type="ECO:0000313" key="3">
    <source>
        <dbReference type="EMBL" id="OGF54957.1"/>
    </source>
</evidence>
<dbReference type="SUPFAM" id="SSF52768">
    <property type="entry name" value="Arginase/deacetylase"/>
    <property type="match status" value="1"/>
</dbReference>
<gene>
    <name evidence="3" type="ORF">A2Z21_02875</name>
</gene>
<dbReference type="STRING" id="1817864.A2Z21_02875"/>
<dbReference type="GO" id="GO:0004407">
    <property type="term" value="F:histone deacetylase activity"/>
    <property type="evidence" value="ECO:0007669"/>
    <property type="project" value="TreeGrafter"/>
</dbReference>
<dbReference type="PANTHER" id="PTHR10625">
    <property type="entry name" value="HISTONE DEACETYLASE HDAC1-RELATED"/>
    <property type="match status" value="1"/>
</dbReference>
<organism evidence="3 4">
    <name type="scientific">Fraserbacteria sp. (strain RBG_16_55_9)</name>
    <dbReference type="NCBI Taxonomy" id="1817864"/>
    <lineage>
        <taxon>Bacteria</taxon>
        <taxon>Candidatus Fraseribacteriota</taxon>
    </lineage>
</organism>
<evidence type="ECO:0000256" key="1">
    <source>
        <dbReference type="ARBA" id="ARBA00005947"/>
    </source>
</evidence>
<evidence type="ECO:0000259" key="2">
    <source>
        <dbReference type="Pfam" id="PF00850"/>
    </source>
</evidence>
<dbReference type="AlphaFoldDB" id="A0A1F5UUW5"/>
<comment type="caution">
    <text evidence="3">The sequence shown here is derived from an EMBL/GenBank/DDBJ whole genome shotgun (WGS) entry which is preliminary data.</text>
</comment>
<dbReference type="Gene3D" id="3.40.800.20">
    <property type="entry name" value="Histone deacetylase domain"/>
    <property type="match status" value="1"/>
</dbReference>
<reference evidence="3 4" key="1">
    <citation type="journal article" date="2016" name="Nat. Commun.">
        <title>Thousands of microbial genomes shed light on interconnected biogeochemical processes in an aquifer system.</title>
        <authorList>
            <person name="Anantharaman K."/>
            <person name="Brown C.T."/>
            <person name="Hug L.A."/>
            <person name="Sharon I."/>
            <person name="Castelle C.J."/>
            <person name="Probst A.J."/>
            <person name="Thomas B.C."/>
            <person name="Singh A."/>
            <person name="Wilkins M.J."/>
            <person name="Karaoz U."/>
            <person name="Brodie E.L."/>
            <person name="Williams K.H."/>
            <person name="Hubbard S.S."/>
            <person name="Banfield J.F."/>
        </authorList>
    </citation>
    <scope>NUCLEOTIDE SEQUENCE [LARGE SCALE GENOMIC DNA]</scope>
    <source>
        <strain evidence="4">RBG_16_55_9</strain>
    </source>
</reference>
<dbReference type="PRINTS" id="PR01270">
    <property type="entry name" value="HDASUPER"/>
</dbReference>
<dbReference type="Proteomes" id="UP000179157">
    <property type="component" value="Unassembled WGS sequence"/>
</dbReference>
<accession>A0A1F5UUW5</accession>
<proteinExistence type="inferred from homology"/>
<protein>
    <recommendedName>
        <fullName evidence="2">Histone deacetylase domain-containing protein</fullName>
    </recommendedName>
</protein>
<name>A0A1F5UUW5_FRAXR</name>
<dbReference type="InterPro" id="IPR037138">
    <property type="entry name" value="His_deacetylse_dom_sf"/>
</dbReference>
<dbReference type="EMBL" id="MFGX01000067">
    <property type="protein sequence ID" value="OGF54957.1"/>
    <property type="molecule type" value="Genomic_DNA"/>
</dbReference>
<dbReference type="GO" id="GO:0040029">
    <property type="term" value="P:epigenetic regulation of gene expression"/>
    <property type="evidence" value="ECO:0007669"/>
    <property type="project" value="TreeGrafter"/>
</dbReference>
<sequence length="277" mass="31054">MKIIYSERCLEFEAPGHPESPERLGRAYQFLKDEYEWIAPSPAREDDLLKVHTPEHLKRIKNLELHDPDCPKYPDIYEYARLAAGAAILASQMNGFSMMRPPGHHAKRDRVAGFCYLNNIAVAVSASQKKTLIVDIDGHHGDGTQAIFLGDEQVLFISLHSSPNYPGTGMRSERNCYNYPLFFHCGDEQYLNTLDRALREADLTGIAQVAISAGFDTYERDPLASLGLSSGCYRQIGRRIAQLKLPMFAVLEGGYDVEHLGRNIHEFLQGLDQQAGA</sequence>
<evidence type="ECO:0000313" key="4">
    <source>
        <dbReference type="Proteomes" id="UP000179157"/>
    </source>
</evidence>
<comment type="similarity">
    <text evidence="1">Belongs to the histone deacetylase family.</text>
</comment>